<sequence length="262" mass="28476">MCDNLEPVPTARKQLSRQGMAWSLNSARRDWLDSTGPDLDLAAPAAYQLENRTLELDLGGDAPHHHQRCSRSGTAVQTVGMGMQRNAAGGPHGPHGRMGVVLSTFRYGCSWLPVDDGGWGPPGASRRHQPGNATLAPAVVTNRSRPRRCEFSVFVTVGCNMVTRIEFRRPLQLSPAKGYIYGRAAQSLLRDRVHAVPPLPGRLKYWQFAPANSETGWGGKVRPEDTDKRHCGQASGEPVQSVATADMSQCVMPGRTDSPDEA</sequence>
<name>A0A8H6MYQ2_9PEZI</name>
<comment type="caution">
    <text evidence="2">The sequence shown here is derived from an EMBL/GenBank/DDBJ whole genome shotgun (WGS) entry which is preliminary data.</text>
</comment>
<reference evidence="2 3" key="1">
    <citation type="journal article" date="2020" name="Phytopathology">
        <title>Genome Sequence Resources of Colletotrichum truncatum, C. plurivorum, C. musicola, and C. sojae: Four Species Pathogenic to Soybean (Glycine max).</title>
        <authorList>
            <person name="Rogerio F."/>
            <person name="Boufleur T.R."/>
            <person name="Ciampi-Guillardi M."/>
            <person name="Sukno S.A."/>
            <person name="Thon M.R."/>
            <person name="Massola Junior N.S."/>
            <person name="Baroncelli R."/>
        </authorList>
    </citation>
    <scope>NUCLEOTIDE SEQUENCE [LARGE SCALE GENOMIC DNA]</scope>
    <source>
        <strain evidence="2 3">LFN0009</strain>
    </source>
</reference>
<feature type="region of interest" description="Disordered" evidence="1">
    <location>
        <begin position="214"/>
        <end position="243"/>
    </location>
</feature>
<evidence type="ECO:0000313" key="3">
    <source>
        <dbReference type="Proteomes" id="UP000652219"/>
    </source>
</evidence>
<dbReference type="Proteomes" id="UP000652219">
    <property type="component" value="Unassembled WGS sequence"/>
</dbReference>
<protein>
    <submittedName>
        <fullName evidence="2">Uncharacterized protein</fullName>
    </submittedName>
</protein>
<feature type="compositionally biased region" description="Basic and acidic residues" evidence="1">
    <location>
        <begin position="221"/>
        <end position="230"/>
    </location>
</feature>
<keyword evidence="3" id="KW-1185">Reference proteome</keyword>
<evidence type="ECO:0000256" key="1">
    <source>
        <dbReference type="SAM" id="MobiDB-lite"/>
    </source>
</evidence>
<proteinExistence type="predicted"/>
<evidence type="ECO:0000313" key="2">
    <source>
        <dbReference type="EMBL" id="KAF6813932.1"/>
    </source>
</evidence>
<dbReference type="EMBL" id="WIGN01000048">
    <property type="protein sequence ID" value="KAF6813932.1"/>
    <property type="molecule type" value="Genomic_DNA"/>
</dbReference>
<organism evidence="2 3">
    <name type="scientific">Colletotrichum sojae</name>
    <dbReference type="NCBI Taxonomy" id="2175907"/>
    <lineage>
        <taxon>Eukaryota</taxon>
        <taxon>Fungi</taxon>
        <taxon>Dikarya</taxon>
        <taxon>Ascomycota</taxon>
        <taxon>Pezizomycotina</taxon>
        <taxon>Sordariomycetes</taxon>
        <taxon>Hypocreomycetidae</taxon>
        <taxon>Glomerellales</taxon>
        <taxon>Glomerellaceae</taxon>
        <taxon>Colletotrichum</taxon>
        <taxon>Colletotrichum orchidearum species complex</taxon>
    </lineage>
</organism>
<accession>A0A8H6MYQ2</accession>
<gene>
    <name evidence="2" type="ORF">CSOJ01_04338</name>
</gene>
<dbReference type="AlphaFoldDB" id="A0A8H6MYQ2"/>